<sequence length="609" mass="69233">MCVAYHRDKPVPVTTSSTAVHMTIDHNLNGYNGSHMKISNLLCDQPRQTLQICEDERVIERELHHLLNDLRAVTGSDQEPPNSGHDGSHHPTNVDACRPKVSTSSSQLALHREAHLVRERYNSYLRQRHISPDGFAFVIELSQLSDAKGNPVRRDCSFSPEIHKCIENRFLAQYLNHISVTPSSANIELIRQRLLSDESGGRLKYRFWWRSNGWISDVVQVTWAHIVRPKTPSSSRKCQADPKTELNGQRRRDDQSHQVVHQTKWAKCKKLRVMNSVGNSIFGDTASGKRKRSKLDSIFFNYSGGEQSPPDCSDLIHNRLRCYHNFCYANRYTGDMGKLLSSMVSSISSSYSASDVSVHPALLSIRHMLKAGHDHKTTEAKQDPTSLFNASTDDVDRLIQLFLRHIPSFPKYTNNDIEQIRSILFRPLCRRIITLLSHYSNFLLSSPSIPQSSSKAPNELYTQTLHTWMCLKNSIATSLPNRSLFILPLLVDGIICIVMCFTEFRNPDMFHVLHDRLRYQSIIVDQLQSLLMPIIANASDCPFSTTSRKAQSTLDNIFYQFRQNTKSSVQAHTLRFLANAVSSVVFAKIPNVQSPRVRAMRAKNNVAKL</sequence>
<dbReference type="EMBL" id="HACM01007714">
    <property type="protein sequence ID" value="CRZ08156.1"/>
    <property type="molecule type" value="Transcribed_RNA"/>
</dbReference>
<organism evidence="2">
    <name type="scientific">Spongospora subterranea</name>
    <dbReference type="NCBI Taxonomy" id="70186"/>
    <lineage>
        <taxon>Eukaryota</taxon>
        <taxon>Sar</taxon>
        <taxon>Rhizaria</taxon>
        <taxon>Endomyxa</taxon>
        <taxon>Phytomyxea</taxon>
        <taxon>Plasmodiophorida</taxon>
        <taxon>Plasmodiophoridae</taxon>
        <taxon>Spongospora</taxon>
    </lineage>
</organism>
<proteinExistence type="predicted"/>
<reference evidence="2" key="1">
    <citation type="submission" date="2015-04" db="EMBL/GenBank/DDBJ databases">
        <title>The genome sequence of the plant pathogenic Rhizarian Plasmodiophora brassicae reveals insights in its biotrophic life cycle and the origin of chitin synthesis.</title>
        <authorList>
            <person name="Schwelm A."/>
            <person name="Fogelqvist J."/>
            <person name="Knaust A."/>
            <person name="Julke S."/>
            <person name="Lilja T."/>
            <person name="Dhandapani V."/>
            <person name="Bonilla-Rosso G."/>
            <person name="Karlsson M."/>
            <person name="Shevchenko A."/>
            <person name="Choi S.R."/>
            <person name="Kim H.G."/>
            <person name="Park J.Y."/>
            <person name="Lim Y.P."/>
            <person name="Ludwig-Muller J."/>
            <person name="Dixelius C."/>
        </authorList>
    </citation>
    <scope>NUCLEOTIDE SEQUENCE</scope>
    <source>
        <tissue evidence="2">Potato root galls</tissue>
    </source>
</reference>
<feature type="compositionally biased region" description="Basic and acidic residues" evidence="1">
    <location>
        <begin position="238"/>
        <end position="256"/>
    </location>
</feature>
<accession>A0A0H5R2H1</accession>
<dbReference type="AlphaFoldDB" id="A0A0H5R2H1"/>
<evidence type="ECO:0000313" key="2">
    <source>
        <dbReference type="EMBL" id="CRZ08156.1"/>
    </source>
</evidence>
<feature type="region of interest" description="Disordered" evidence="1">
    <location>
        <begin position="73"/>
        <end position="101"/>
    </location>
</feature>
<name>A0A0H5R2H1_9EUKA</name>
<evidence type="ECO:0000256" key="1">
    <source>
        <dbReference type="SAM" id="MobiDB-lite"/>
    </source>
</evidence>
<protein>
    <submittedName>
        <fullName evidence="2">Uncharacterized protein</fullName>
    </submittedName>
</protein>
<feature type="region of interest" description="Disordered" evidence="1">
    <location>
        <begin position="231"/>
        <end position="261"/>
    </location>
</feature>